<evidence type="ECO:0008006" key="4">
    <source>
        <dbReference type="Google" id="ProtNLM"/>
    </source>
</evidence>
<evidence type="ECO:0000256" key="1">
    <source>
        <dbReference type="SAM" id="SignalP"/>
    </source>
</evidence>
<dbReference type="InterPro" id="IPR052998">
    <property type="entry name" value="Hetero-Diels-Alderase-like"/>
</dbReference>
<comment type="caution">
    <text evidence="2">The sequence shown here is derived from an EMBL/GenBank/DDBJ whole genome shotgun (WGS) entry which is preliminary data.</text>
</comment>
<name>A0A8H4UJQ4_9HYPO</name>
<proteinExistence type="predicted"/>
<dbReference type="OrthoDB" id="5233393at2759"/>
<reference evidence="2" key="1">
    <citation type="journal article" date="2020" name="BMC Genomics">
        <title>Correction to: Identification and distribution of gene clusters required for synthesis of sphingolipid metabolism inhibitors in diverse species of the filamentous fungus Fusarium.</title>
        <authorList>
            <person name="Kim H.S."/>
            <person name="Lohmar J.M."/>
            <person name="Busman M."/>
            <person name="Brown D.W."/>
            <person name="Naumann T.A."/>
            <person name="Divon H.H."/>
            <person name="Lysoe E."/>
            <person name="Uhlig S."/>
            <person name="Proctor R.H."/>
        </authorList>
    </citation>
    <scope>NUCLEOTIDE SEQUENCE</scope>
    <source>
        <strain evidence="2">NRRL 22465</strain>
    </source>
</reference>
<evidence type="ECO:0000313" key="2">
    <source>
        <dbReference type="EMBL" id="KAF4977846.1"/>
    </source>
</evidence>
<dbReference type="AlphaFoldDB" id="A0A8H4UJQ4"/>
<organism evidence="2 3">
    <name type="scientific">Fusarium zealandicum</name>
    <dbReference type="NCBI Taxonomy" id="1053134"/>
    <lineage>
        <taxon>Eukaryota</taxon>
        <taxon>Fungi</taxon>
        <taxon>Dikarya</taxon>
        <taxon>Ascomycota</taxon>
        <taxon>Pezizomycotina</taxon>
        <taxon>Sordariomycetes</taxon>
        <taxon>Hypocreomycetidae</taxon>
        <taxon>Hypocreales</taxon>
        <taxon>Nectriaceae</taxon>
        <taxon>Fusarium</taxon>
        <taxon>Fusarium staphyleae species complex</taxon>
    </lineage>
</organism>
<gene>
    <name evidence="2" type="ORF">FZEAL_5689</name>
</gene>
<keyword evidence="1" id="KW-0732">Signal</keyword>
<dbReference type="PANTHER" id="PTHR42060">
    <property type="entry name" value="NHL REPEAT-CONTAINING PROTEIN-RELATED"/>
    <property type="match status" value="1"/>
</dbReference>
<evidence type="ECO:0000313" key="3">
    <source>
        <dbReference type="Proteomes" id="UP000635477"/>
    </source>
</evidence>
<feature type="signal peptide" evidence="1">
    <location>
        <begin position="1"/>
        <end position="21"/>
    </location>
</feature>
<dbReference type="Gene3D" id="2.120.10.30">
    <property type="entry name" value="TolB, C-terminal domain"/>
    <property type="match status" value="1"/>
</dbReference>
<dbReference type="PANTHER" id="PTHR42060:SF1">
    <property type="entry name" value="NHL REPEAT-CONTAINING PROTEIN"/>
    <property type="match status" value="1"/>
</dbReference>
<dbReference type="EMBL" id="JABEYC010000416">
    <property type="protein sequence ID" value="KAF4977846.1"/>
    <property type="molecule type" value="Genomic_DNA"/>
</dbReference>
<keyword evidence="3" id="KW-1185">Reference proteome</keyword>
<protein>
    <recommendedName>
        <fullName evidence="4">SMP-30/Gluconolactonase/LRE-like region domain-containing protein</fullName>
    </recommendedName>
</protein>
<feature type="chain" id="PRO_5034349912" description="SMP-30/Gluconolactonase/LRE-like region domain-containing protein" evidence="1">
    <location>
        <begin position="22"/>
        <end position="335"/>
    </location>
</feature>
<reference evidence="2" key="2">
    <citation type="submission" date="2020-05" db="EMBL/GenBank/DDBJ databases">
        <authorList>
            <person name="Kim H.-S."/>
            <person name="Proctor R.H."/>
            <person name="Brown D.W."/>
        </authorList>
    </citation>
    <scope>NUCLEOTIDE SEQUENCE</scope>
    <source>
        <strain evidence="2">NRRL 22465</strain>
    </source>
</reference>
<dbReference type="InterPro" id="IPR011042">
    <property type="entry name" value="6-blade_b-propeller_TolB-like"/>
</dbReference>
<dbReference type="SUPFAM" id="SSF63829">
    <property type="entry name" value="Calcium-dependent phosphotriesterase"/>
    <property type="match status" value="1"/>
</dbReference>
<dbReference type="Proteomes" id="UP000635477">
    <property type="component" value="Unassembled WGS sequence"/>
</dbReference>
<sequence>MIFSNPVLLLLLLTAIGLASAKDLPTRDVLNLPRGTRLDDIVVRPNGDLLVVQHSPKTAHPSSDVVSIPDVDHILGITELPHESASNKEMYAVVASKEYYRSESGVGAYKFSVWTVTITPSRSKRKPRVKVAKVSDMAPDSYGPSAITSIPGVSDAVLIADGFLGSVGRLDLTTGVPDPRSFVALEMMPDPGKVGVNYIRIHGGYLYFTAKERRGLYRIRASPEGTPVRGHHQTARLDNSDIRGPGPRGFAFDANGHVYFAAEKAVGFVYVDKKKGVIVVDSSKRRSLAGATALAFGRGKNDNETLYVTTLHGKVVAVDTSSQHVQTRTGPRNRT</sequence>
<accession>A0A8H4UJQ4</accession>